<comment type="caution">
    <text evidence="3">The sequence shown here is derived from an EMBL/GenBank/DDBJ whole genome shotgun (WGS) entry which is preliminary data.</text>
</comment>
<evidence type="ECO:0000256" key="1">
    <source>
        <dbReference type="SAM" id="MobiDB-lite"/>
    </source>
</evidence>
<accession>A0AAV4ZTD5</accession>
<proteinExistence type="predicted"/>
<name>A0AAV4ZTD5_9HYPH</name>
<evidence type="ECO:0000313" key="4">
    <source>
        <dbReference type="Proteomes" id="UP001055247"/>
    </source>
</evidence>
<feature type="region of interest" description="Disordered" evidence="1">
    <location>
        <begin position="105"/>
        <end position="151"/>
    </location>
</feature>
<feature type="compositionally biased region" description="Low complexity" evidence="1">
    <location>
        <begin position="111"/>
        <end position="139"/>
    </location>
</feature>
<protein>
    <submittedName>
        <fullName evidence="3">Uncharacterized protein</fullName>
    </submittedName>
</protein>
<evidence type="ECO:0000256" key="2">
    <source>
        <dbReference type="SAM" id="SignalP"/>
    </source>
</evidence>
<gene>
    <name evidence="3" type="ORF">BHAOGJBA_4803</name>
</gene>
<reference evidence="3" key="2">
    <citation type="submission" date="2021-08" db="EMBL/GenBank/DDBJ databases">
        <authorList>
            <person name="Tani A."/>
            <person name="Ola A."/>
            <person name="Ogura Y."/>
            <person name="Katsura K."/>
            <person name="Hayashi T."/>
        </authorList>
    </citation>
    <scope>NUCLEOTIDE SEQUENCE</scope>
    <source>
        <strain evidence="3">DSM 16372</strain>
    </source>
</reference>
<organism evidence="3 4">
    <name type="scientific">Methylobacterium hispanicum</name>
    <dbReference type="NCBI Taxonomy" id="270350"/>
    <lineage>
        <taxon>Bacteria</taxon>
        <taxon>Pseudomonadati</taxon>
        <taxon>Pseudomonadota</taxon>
        <taxon>Alphaproteobacteria</taxon>
        <taxon>Hyphomicrobiales</taxon>
        <taxon>Methylobacteriaceae</taxon>
        <taxon>Methylobacterium</taxon>
    </lineage>
</organism>
<dbReference type="Proteomes" id="UP001055247">
    <property type="component" value="Unassembled WGS sequence"/>
</dbReference>
<keyword evidence="4" id="KW-1185">Reference proteome</keyword>
<dbReference type="RefSeq" id="WP_238231418.1">
    <property type="nucleotide sequence ID" value="NZ_BPQO01000025.1"/>
</dbReference>
<evidence type="ECO:0000313" key="3">
    <source>
        <dbReference type="EMBL" id="GJD91255.1"/>
    </source>
</evidence>
<feature type="chain" id="PRO_5043585158" evidence="2">
    <location>
        <begin position="32"/>
        <end position="151"/>
    </location>
</feature>
<keyword evidence="2" id="KW-0732">Signal</keyword>
<dbReference type="EMBL" id="BPQO01000025">
    <property type="protein sequence ID" value="GJD91255.1"/>
    <property type="molecule type" value="Genomic_DNA"/>
</dbReference>
<feature type="region of interest" description="Disordered" evidence="1">
    <location>
        <begin position="45"/>
        <end position="67"/>
    </location>
</feature>
<feature type="signal peptide" evidence="2">
    <location>
        <begin position="1"/>
        <end position="31"/>
    </location>
</feature>
<reference evidence="3" key="1">
    <citation type="journal article" date="2016" name="Front. Microbiol.">
        <title>Genome Sequence of the Piezophilic, Mesophilic Sulfate-Reducing Bacterium Desulfovibrio indicus J2T.</title>
        <authorList>
            <person name="Cao J."/>
            <person name="Maignien L."/>
            <person name="Shao Z."/>
            <person name="Alain K."/>
            <person name="Jebbar M."/>
        </authorList>
    </citation>
    <scope>NUCLEOTIDE SEQUENCE</scope>
    <source>
        <strain evidence="3">DSM 16372</strain>
    </source>
</reference>
<sequence length="151" mass="15193">MTIRPRRAPLPGLAPAMLAGALLASASPAMAEEPAPLYLRIRPPEARPAQTGAGGTGRDDGAGPGALADAEAIRRARAAREAVWERANARARVVIASVCTGCMKPMPPAPVLAEPEPATAPSPAESGATGALAALAPDPAARPPHAPEEIP</sequence>
<dbReference type="AlphaFoldDB" id="A0AAV4ZTD5"/>